<dbReference type="AlphaFoldDB" id="A0A8X6YIJ4"/>
<sequence>MKAERWAPWYLTSLGEKGGPQNPFFAGKGQDMRWMQYLTSLVARAPVESLPPERPSERPAEPLMDF</sequence>
<accession>A0A8X6YIJ4</accession>
<evidence type="ECO:0000313" key="1">
    <source>
        <dbReference type="EMBL" id="GFY72642.1"/>
    </source>
</evidence>
<dbReference type="Proteomes" id="UP000886998">
    <property type="component" value="Unassembled WGS sequence"/>
</dbReference>
<reference evidence="1" key="1">
    <citation type="submission" date="2020-08" db="EMBL/GenBank/DDBJ databases">
        <title>Multicomponent nature underlies the extraordinary mechanical properties of spider dragline silk.</title>
        <authorList>
            <person name="Kono N."/>
            <person name="Nakamura H."/>
            <person name="Mori M."/>
            <person name="Yoshida Y."/>
            <person name="Ohtoshi R."/>
            <person name="Malay A.D."/>
            <person name="Moran D.A.P."/>
            <person name="Tomita M."/>
            <person name="Numata K."/>
            <person name="Arakawa K."/>
        </authorList>
    </citation>
    <scope>NUCLEOTIDE SEQUENCE</scope>
</reference>
<dbReference type="EMBL" id="BMAV01019563">
    <property type="protein sequence ID" value="GFY72642.1"/>
    <property type="molecule type" value="Genomic_DNA"/>
</dbReference>
<name>A0A8X6YIJ4_9ARAC</name>
<keyword evidence="2" id="KW-1185">Reference proteome</keyword>
<proteinExistence type="predicted"/>
<evidence type="ECO:0000313" key="2">
    <source>
        <dbReference type="Proteomes" id="UP000886998"/>
    </source>
</evidence>
<comment type="caution">
    <text evidence="1">The sequence shown here is derived from an EMBL/GenBank/DDBJ whole genome shotgun (WGS) entry which is preliminary data.</text>
</comment>
<organism evidence="1 2">
    <name type="scientific">Trichonephila inaurata madagascariensis</name>
    <dbReference type="NCBI Taxonomy" id="2747483"/>
    <lineage>
        <taxon>Eukaryota</taxon>
        <taxon>Metazoa</taxon>
        <taxon>Ecdysozoa</taxon>
        <taxon>Arthropoda</taxon>
        <taxon>Chelicerata</taxon>
        <taxon>Arachnida</taxon>
        <taxon>Araneae</taxon>
        <taxon>Araneomorphae</taxon>
        <taxon>Entelegynae</taxon>
        <taxon>Araneoidea</taxon>
        <taxon>Nephilidae</taxon>
        <taxon>Trichonephila</taxon>
        <taxon>Trichonephila inaurata</taxon>
    </lineage>
</organism>
<protein>
    <submittedName>
        <fullName evidence="1">Uncharacterized protein</fullName>
    </submittedName>
</protein>
<gene>
    <name evidence="1" type="ORF">TNIN_21731</name>
</gene>